<accession>A0A1B9NIE3</accession>
<protein>
    <submittedName>
        <fullName evidence="1">Uncharacterized protein</fullName>
    </submittedName>
</protein>
<reference evidence="1 2" key="1">
    <citation type="submission" date="2016-05" db="EMBL/GenBank/DDBJ databases">
        <authorList>
            <person name="Lavstsen T."/>
            <person name="Jespersen J.S."/>
        </authorList>
    </citation>
    <scope>NUCLEOTIDE SEQUENCE [LARGE SCALE GENOMIC DNA]</scope>
    <source>
        <strain evidence="1 2">YLB-01</strain>
    </source>
</reference>
<evidence type="ECO:0000313" key="1">
    <source>
        <dbReference type="EMBL" id="OCG76346.1"/>
    </source>
</evidence>
<proteinExistence type="predicted"/>
<dbReference type="RefSeq" id="WP_067028347.1">
    <property type="nucleotide sequence ID" value="NZ_CP038256.1"/>
</dbReference>
<dbReference type="STRING" id="904291.A7J15_12080"/>
<dbReference type="EMBL" id="LXMD01000003">
    <property type="protein sequence ID" value="OCG76346.1"/>
    <property type="molecule type" value="Genomic_DNA"/>
</dbReference>
<name>A0A1B9NIE3_9MICO</name>
<evidence type="ECO:0000313" key="2">
    <source>
        <dbReference type="Proteomes" id="UP000093355"/>
    </source>
</evidence>
<keyword evidence="2" id="KW-1185">Reference proteome</keyword>
<sequence length="87" mass="9477">MPIDETQLADLQKTLAADDYHLSVERDADAAVVTITAGPEACAECLVPKDLMKRMLAPMVGVDPERIQMNYPVDVPTLAEKQARSGH</sequence>
<dbReference type="AlphaFoldDB" id="A0A1B9NIE3"/>
<organism evidence="1 2">
    <name type="scientific">Microbacterium sediminis</name>
    <dbReference type="NCBI Taxonomy" id="904291"/>
    <lineage>
        <taxon>Bacteria</taxon>
        <taxon>Bacillati</taxon>
        <taxon>Actinomycetota</taxon>
        <taxon>Actinomycetes</taxon>
        <taxon>Micrococcales</taxon>
        <taxon>Microbacteriaceae</taxon>
        <taxon>Microbacterium</taxon>
    </lineage>
</organism>
<dbReference type="Proteomes" id="UP000093355">
    <property type="component" value="Unassembled WGS sequence"/>
</dbReference>
<gene>
    <name evidence="1" type="ORF">A7J15_12080</name>
</gene>
<comment type="caution">
    <text evidence="1">The sequence shown here is derived from an EMBL/GenBank/DDBJ whole genome shotgun (WGS) entry which is preliminary data.</text>
</comment>
<dbReference type="OrthoDB" id="5194609at2"/>